<evidence type="ECO:0000313" key="2">
    <source>
        <dbReference type="EMBL" id="TGO18201.1"/>
    </source>
</evidence>
<accession>A0A4Z1F9U4</accession>
<reference evidence="2 3" key="1">
    <citation type="submission" date="2017-12" db="EMBL/GenBank/DDBJ databases">
        <title>Comparative genomics of Botrytis spp.</title>
        <authorList>
            <person name="Valero-Jimenez C.A."/>
            <person name="Tapia P."/>
            <person name="Veloso J."/>
            <person name="Silva-Moreno E."/>
            <person name="Staats M."/>
            <person name="Valdes J.H."/>
            <person name="Van Kan J.A.L."/>
        </authorList>
    </citation>
    <scope>NUCLEOTIDE SEQUENCE [LARGE SCALE GENOMIC DNA]</scope>
    <source>
        <strain evidence="2 3">Bt9001</strain>
    </source>
</reference>
<proteinExistence type="predicted"/>
<dbReference type="AlphaFoldDB" id="A0A4Z1F9U4"/>
<evidence type="ECO:0000313" key="3">
    <source>
        <dbReference type="Proteomes" id="UP000297777"/>
    </source>
</evidence>
<dbReference type="EMBL" id="PQXH01000011">
    <property type="protein sequence ID" value="TGO18201.1"/>
    <property type="molecule type" value="Genomic_DNA"/>
</dbReference>
<dbReference type="OrthoDB" id="3553147at2759"/>
<organism evidence="2 3">
    <name type="scientific">Botrytis tulipae</name>
    <dbReference type="NCBI Taxonomy" id="87230"/>
    <lineage>
        <taxon>Eukaryota</taxon>
        <taxon>Fungi</taxon>
        <taxon>Dikarya</taxon>
        <taxon>Ascomycota</taxon>
        <taxon>Pezizomycotina</taxon>
        <taxon>Leotiomycetes</taxon>
        <taxon>Helotiales</taxon>
        <taxon>Sclerotiniaceae</taxon>
        <taxon>Botrytis</taxon>
    </lineage>
</organism>
<gene>
    <name evidence="2" type="ORF">BTUL_0011g00060</name>
</gene>
<dbReference type="Proteomes" id="UP000297777">
    <property type="component" value="Unassembled WGS sequence"/>
</dbReference>
<evidence type="ECO:0000259" key="1">
    <source>
        <dbReference type="Pfam" id="PF06985"/>
    </source>
</evidence>
<name>A0A4Z1F9U4_9HELO</name>
<dbReference type="Pfam" id="PF06985">
    <property type="entry name" value="HET"/>
    <property type="match status" value="1"/>
</dbReference>
<dbReference type="InterPro" id="IPR052895">
    <property type="entry name" value="HetReg/Transcr_Mod"/>
</dbReference>
<dbReference type="PANTHER" id="PTHR24148:SF73">
    <property type="entry name" value="HET DOMAIN PROTEIN (AFU_ORTHOLOGUE AFUA_8G01020)"/>
    <property type="match status" value="1"/>
</dbReference>
<feature type="domain" description="Heterokaryon incompatibility" evidence="1">
    <location>
        <begin position="50"/>
        <end position="110"/>
    </location>
</feature>
<keyword evidence="3" id="KW-1185">Reference proteome</keyword>
<sequence length="111" mass="12448">MVTSSSHIYTTIFRDEVGLLKLLPNVSGADNVAIECDISVVSLSTLPQDEALSYVWGDQATKKDTVWIAGMEFEVTRNLYNALRNLRLGDSVRTLWIDQICINQDDPEKKS</sequence>
<dbReference type="InterPro" id="IPR010730">
    <property type="entry name" value="HET"/>
</dbReference>
<comment type="caution">
    <text evidence="2">The sequence shown here is derived from an EMBL/GenBank/DDBJ whole genome shotgun (WGS) entry which is preliminary data.</text>
</comment>
<protein>
    <recommendedName>
        <fullName evidence="1">Heterokaryon incompatibility domain-containing protein</fullName>
    </recommendedName>
</protein>
<dbReference type="PANTHER" id="PTHR24148">
    <property type="entry name" value="ANKYRIN REPEAT DOMAIN-CONTAINING PROTEIN 39 HOMOLOG-RELATED"/>
    <property type="match status" value="1"/>
</dbReference>